<dbReference type="OrthoDB" id="416344at2759"/>
<comment type="caution">
    <text evidence="2">The sequence shown here is derived from an EMBL/GenBank/DDBJ whole genome shotgun (WGS) entry which is preliminary data.</text>
</comment>
<keyword evidence="3" id="KW-1185">Reference proteome</keyword>
<feature type="domain" description="Peptidase S9 prolyl oligopeptidase catalytic" evidence="1">
    <location>
        <begin position="529"/>
        <end position="729"/>
    </location>
</feature>
<dbReference type="Gene3D" id="3.40.50.1820">
    <property type="entry name" value="alpha/beta hydrolase"/>
    <property type="match status" value="1"/>
</dbReference>
<dbReference type="Pfam" id="PF00326">
    <property type="entry name" value="Peptidase_S9"/>
    <property type="match status" value="1"/>
</dbReference>
<dbReference type="AlphaFoldDB" id="A0A9Q0FHK9"/>
<evidence type="ECO:0000313" key="2">
    <source>
        <dbReference type="EMBL" id="KAJ4831618.1"/>
    </source>
</evidence>
<dbReference type="InterPro" id="IPR050585">
    <property type="entry name" value="Xaa-Pro_dipeptidyl-ppase/CocE"/>
</dbReference>
<proteinExistence type="predicted"/>
<name>A0A9Q0FHK9_9ROSI</name>
<reference evidence="2" key="2">
    <citation type="journal article" date="2023" name="Plants (Basel)">
        <title>Annotation of the Turnera subulata (Passifloraceae) Draft Genome Reveals the S-Locus Evolved after the Divergence of Turneroideae from Passifloroideae in a Stepwise Manner.</title>
        <authorList>
            <person name="Henning P.M."/>
            <person name="Roalson E.H."/>
            <person name="Mir W."/>
            <person name="McCubbin A.G."/>
            <person name="Shore J.S."/>
        </authorList>
    </citation>
    <scope>NUCLEOTIDE SEQUENCE</scope>
    <source>
        <strain evidence="2">F60SS</strain>
    </source>
</reference>
<dbReference type="GO" id="GO:0008236">
    <property type="term" value="F:serine-type peptidase activity"/>
    <property type="evidence" value="ECO:0007669"/>
    <property type="project" value="InterPro"/>
</dbReference>
<dbReference type="Proteomes" id="UP001141552">
    <property type="component" value="Unassembled WGS sequence"/>
</dbReference>
<protein>
    <recommendedName>
        <fullName evidence="1">Peptidase S9 prolyl oligopeptidase catalytic domain-containing protein</fullName>
    </recommendedName>
</protein>
<dbReference type="PANTHER" id="PTHR43056:SF5">
    <property type="entry name" value="PEPTIDASE S9 PROLYL OLIGOPEPTIDASE CATALYTIC DOMAIN-CONTAINING PROTEIN"/>
    <property type="match status" value="1"/>
</dbReference>
<dbReference type="InterPro" id="IPR029058">
    <property type="entry name" value="AB_hydrolase_fold"/>
</dbReference>
<evidence type="ECO:0000259" key="1">
    <source>
        <dbReference type="Pfam" id="PF00326"/>
    </source>
</evidence>
<dbReference type="SUPFAM" id="SSF82171">
    <property type="entry name" value="DPP6 N-terminal domain-like"/>
    <property type="match status" value="1"/>
</dbReference>
<sequence length="746" mass="82521">MVLSAVATLTRFSATTTTTTSSLAFLNRSRLRAKTIPHTTSLNPPQLQHPILLLLLRSSSRTMASSAPTDAAATTAAKQDKISAPYGSWKSPITADVVSGASKRLGGTAVDGRGRLFWLESRPSESGRSVLVREAEKSGDEHADITPKDFAVRTTAQEYGGGAFTISGETVVFSNYKDQRLYKQSVNSTGSNPVPLTPDYGGPVVTYADGVFDSRFNRFITVMEDRRISSTNATTTIVAVNLDHNVIEEPKVLVSGNDFYAYPRVDPRGERIAWIEWGHPNMPWDKTELWVGYISENGDVHKRVCVAGLDPAFVESPTEPKWSSDGELFFVTDRENGFWNIYKWTESVNEVQAVYSMEAEFTKPLWVFGGNSYEIIQHSGGKNKLACTYRRSGRSYLGILDDVQNSLCLLDIPFTDIDNITAGHHCLYVEGASAVHPSSVAKVTLDDENSKVADFNIVWSSSPDCLQYKSYFSFPELIEFPTEVPGENAYAYFYPPSNPIYEAGQEEKLPLLLKSHGGPTAEAHGMLNLSIQYWTSRGWAFVDVNYGGSTGYGRKYRERLLGKWGIVDVNDCCSCAKYLVDTGKVDADRLCITGGSAGGYTTLAALAFKDTFKAGASLYGVADLGLLKAETHKFESHYIDNLVGSEKDYFERSPINFVDKFSCPIILFQGLDDKVVPPDQARAIYQALKKKGLPVALVEYEGEQHGFRKAENIKFTLEQQMVFFARLIGHFNVADEINPIKIDNFD</sequence>
<reference evidence="2" key="1">
    <citation type="submission" date="2022-02" db="EMBL/GenBank/DDBJ databases">
        <authorList>
            <person name="Henning P.M."/>
            <person name="McCubbin A.G."/>
            <person name="Shore J.S."/>
        </authorList>
    </citation>
    <scope>NUCLEOTIDE SEQUENCE</scope>
    <source>
        <strain evidence="2">F60SS</strain>
        <tissue evidence="2">Leaves</tissue>
    </source>
</reference>
<dbReference type="PANTHER" id="PTHR43056">
    <property type="entry name" value="PEPTIDASE S9 PROLYL OLIGOPEPTIDASE"/>
    <property type="match status" value="1"/>
</dbReference>
<dbReference type="EMBL" id="JAKUCV010005328">
    <property type="protein sequence ID" value="KAJ4831618.1"/>
    <property type="molecule type" value="Genomic_DNA"/>
</dbReference>
<dbReference type="InterPro" id="IPR001375">
    <property type="entry name" value="Peptidase_S9_cat"/>
</dbReference>
<organism evidence="2 3">
    <name type="scientific">Turnera subulata</name>
    <dbReference type="NCBI Taxonomy" id="218843"/>
    <lineage>
        <taxon>Eukaryota</taxon>
        <taxon>Viridiplantae</taxon>
        <taxon>Streptophyta</taxon>
        <taxon>Embryophyta</taxon>
        <taxon>Tracheophyta</taxon>
        <taxon>Spermatophyta</taxon>
        <taxon>Magnoliopsida</taxon>
        <taxon>eudicotyledons</taxon>
        <taxon>Gunneridae</taxon>
        <taxon>Pentapetalae</taxon>
        <taxon>rosids</taxon>
        <taxon>fabids</taxon>
        <taxon>Malpighiales</taxon>
        <taxon>Passifloraceae</taxon>
        <taxon>Turnera</taxon>
    </lineage>
</organism>
<accession>A0A9Q0FHK9</accession>
<dbReference type="GO" id="GO:0006508">
    <property type="term" value="P:proteolysis"/>
    <property type="evidence" value="ECO:0007669"/>
    <property type="project" value="InterPro"/>
</dbReference>
<evidence type="ECO:0000313" key="3">
    <source>
        <dbReference type="Proteomes" id="UP001141552"/>
    </source>
</evidence>
<dbReference type="SUPFAM" id="SSF53474">
    <property type="entry name" value="alpha/beta-Hydrolases"/>
    <property type="match status" value="1"/>
</dbReference>
<gene>
    <name evidence="2" type="ORF">Tsubulata_014837</name>
</gene>